<evidence type="ECO:0000313" key="3">
    <source>
        <dbReference type="Proteomes" id="UP000242791"/>
    </source>
</evidence>
<dbReference type="VEuPathDB" id="FungiDB:ACJ73_02153"/>
<accession>A0A1J9QD42</accession>
<reference evidence="2 3" key="1">
    <citation type="submission" date="2015-08" db="EMBL/GenBank/DDBJ databases">
        <title>Emmonsia species relationships and genome sequence.</title>
        <authorList>
            <person name="Cuomo C.A."/>
            <person name="Schwartz I.S."/>
            <person name="Kenyon C."/>
            <person name="De Hoog G.S."/>
            <person name="Govender N.P."/>
            <person name="Botha A."/>
            <person name="Moreno L."/>
            <person name="De Vries M."/>
            <person name="Munoz J.F."/>
            <person name="Stielow J.B."/>
        </authorList>
    </citation>
    <scope>NUCLEOTIDE SEQUENCE [LARGE SCALE GENOMIC DNA]</scope>
    <source>
        <strain evidence="2 3">EI222</strain>
    </source>
</reference>
<protein>
    <submittedName>
        <fullName evidence="2">Uncharacterized protein</fullName>
    </submittedName>
</protein>
<name>A0A1J9QD42_9EURO</name>
<dbReference type="Proteomes" id="UP000242791">
    <property type="component" value="Unassembled WGS sequence"/>
</dbReference>
<evidence type="ECO:0000313" key="2">
    <source>
        <dbReference type="EMBL" id="OJD26465.1"/>
    </source>
</evidence>
<gene>
    <name evidence="2" type="ORF">ACJ73_02153</name>
</gene>
<sequence length="88" mass="10227">MDLSKEWMTLASDNHKKEWQTTKIAASRGQNETKNLSVLRCVQGQKRKRDRHRHKQTELELEKNQTRTNRKTLYASDAPGPHAVDSGR</sequence>
<feature type="compositionally biased region" description="Basic and acidic residues" evidence="1">
    <location>
        <begin position="56"/>
        <end position="65"/>
    </location>
</feature>
<feature type="region of interest" description="Disordered" evidence="1">
    <location>
        <begin position="40"/>
        <end position="88"/>
    </location>
</feature>
<feature type="compositionally biased region" description="Basic residues" evidence="1">
    <location>
        <begin position="45"/>
        <end position="55"/>
    </location>
</feature>
<comment type="caution">
    <text evidence="2">The sequence shown here is derived from an EMBL/GenBank/DDBJ whole genome shotgun (WGS) entry which is preliminary data.</text>
</comment>
<dbReference type="EMBL" id="LGTZ01000221">
    <property type="protein sequence ID" value="OJD26465.1"/>
    <property type="molecule type" value="Genomic_DNA"/>
</dbReference>
<evidence type="ECO:0000256" key="1">
    <source>
        <dbReference type="SAM" id="MobiDB-lite"/>
    </source>
</evidence>
<dbReference type="AlphaFoldDB" id="A0A1J9QD42"/>
<proteinExistence type="predicted"/>
<keyword evidence="3" id="KW-1185">Reference proteome</keyword>
<organism evidence="2 3">
    <name type="scientific">Blastomyces percursus</name>
    <dbReference type="NCBI Taxonomy" id="1658174"/>
    <lineage>
        <taxon>Eukaryota</taxon>
        <taxon>Fungi</taxon>
        <taxon>Dikarya</taxon>
        <taxon>Ascomycota</taxon>
        <taxon>Pezizomycotina</taxon>
        <taxon>Eurotiomycetes</taxon>
        <taxon>Eurotiomycetidae</taxon>
        <taxon>Onygenales</taxon>
        <taxon>Ajellomycetaceae</taxon>
        <taxon>Blastomyces</taxon>
    </lineage>
</organism>